<dbReference type="Gene3D" id="3.30.300.20">
    <property type="match status" value="1"/>
</dbReference>
<accession>A0A1V0GXI6</accession>
<evidence type="ECO:0000313" key="2">
    <source>
        <dbReference type="Proteomes" id="UP000191257"/>
    </source>
</evidence>
<proteinExistence type="predicted"/>
<organism evidence="1 2">
    <name type="scientific">Paracoccus yeei</name>
    <dbReference type="NCBI Taxonomy" id="147645"/>
    <lineage>
        <taxon>Bacteria</taxon>
        <taxon>Pseudomonadati</taxon>
        <taxon>Pseudomonadota</taxon>
        <taxon>Alphaproteobacteria</taxon>
        <taxon>Rhodobacterales</taxon>
        <taxon>Paracoccaceae</taxon>
        <taxon>Paracoccus</taxon>
    </lineage>
</organism>
<dbReference type="AlphaFoldDB" id="A0A1V0GXI6"/>
<dbReference type="Proteomes" id="UP000191257">
    <property type="component" value="Chromosome"/>
</dbReference>
<dbReference type="InterPro" id="IPR003718">
    <property type="entry name" value="OsmC/Ohr_fam"/>
</dbReference>
<dbReference type="RefSeq" id="WP_080622856.1">
    <property type="nucleotide sequence ID" value="NZ_CAWMZI010000001.1"/>
</dbReference>
<gene>
    <name evidence="1" type="ORF">A6J80_12275</name>
</gene>
<dbReference type="EMBL" id="CP020442">
    <property type="protein sequence ID" value="ARC38537.1"/>
    <property type="molecule type" value="Genomic_DNA"/>
</dbReference>
<dbReference type="STRING" id="147645.A6J80_12275"/>
<dbReference type="InterPro" id="IPR015946">
    <property type="entry name" value="KH_dom-like_a/b"/>
</dbReference>
<sequence length="135" mass="13600">MPTVLAEFTDLPGTQAAVGRSGGHVVVADRPEGAAGGAGLGFNGAQLLALALGACLCNDLRYLAHRRGVAIATLSVRVALQLDGDPVVATSAELTVDCRLADGSPGLALIDEARDSSMVALTLARGIPVTITPRA</sequence>
<dbReference type="SUPFAM" id="SSF82784">
    <property type="entry name" value="OsmC-like"/>
    <property type="match status" value="1"/>
</dbReference>
<dbReference type="eggNOG" id="COG1765">
    <property type="taxonomic scope" value="Bacteria"/>
</dbReference>
<protein>
    <submittedName>
        <fullName evidence="1">Oxidoreductase</fullName>
    </submittedName>
</protein>
<keyword evidence="2" id="KW-1185">Reference proteome</keyword>
<dbReference type="InterPro" id="IPR036102">
    <property type="entry name" value="OsmC/Ohrsf"/>
</dbReference>
<dbReference type="KEGG" id="pye:A6J80_12275"/>
<name>A0A1V0GXI6_9RHOB</name>
<dbReference type="Pfam" id="PF02566">
    <property type="entry name" value="OsmC"/>
    <property type="match status" value="1"/>
</dbReference>
<evidence type="ECO:0000313" key="1">
    <source>
        <dbReference type="EMBL" id="ARC38537.1"/>
    </source>
</evidence>
<reference evidence="1" key="1">
    <citation type="submission" date="2017-12" db="EMBL/GenBank/DDBJ databases">
        <title>FDA dAtabase for Regulatory Grade micrObial Sequences (FDA-ARGOS): Supporting development and validation of Infectious Disease Dx tests.</title>
        <authorList>
            <person name="Campos J."/>
            <person name="Goldberg B."/>
            <person name="Tallon L."/>
            <person name="Sadzewicz L."/>
            <person name="Sengamalay N."/>
            <person name="Ott S."/>
            <person name="Godinez A."/>
            <person name="Nagaraj S."/>
            <person name="Vyas G."/>
            <person name="Aluvathingal J."/>
            <person name="Nadendla S."/>
            <person name="Geyer C."/>
            <person name="Nandy P."/>
            <person name="Hobson J."/>
            <person name="Sichtig H."/>
        </authorList>
    </citation>
    <scope>NUCLEOTIDE SEQUENCE</scope>
    <source>
        <strain evidence="1">FDAARGOS_252</strain>
    </source>
</reference>